<dbReference type="EMBL" id="JH658282">
    <property type="protein sequence ID" value="EXM00544.1"/>
    <property type="molecule type" value="Genomic_DNA"/>
</dbReference>
<protein>
    <submittedName>
        <fullName evidence="1">Uncharacterized protein</fullName>
    </submittedName>
</protein>
<reference evidence="1" key="1">
    <citation type="submission" date="2011-11" db="EMBL/GenBank/DDBJ databases">
        <title>The Genome Sequence of Fusarium oxysporum II5.</title>
        <authorList>
            <consortium name="The Broad Institute Genome Sequencing Platform"/>
            <person name="Ma L.-J."/>
            <person name="Gale L.R."/>
            <person name="Schwartz D.C."/>
            <person name="Zhou S."/>
            <person name="Corby-Kistler H."/>
            <person name="Young S.K."/>
            <person name="Zeng Q."/>
            <person name="Gargeya S."/>
            <person name="Fitzgerald M."/>
            <person name="Haas B."/>
            <person name="Abouelleil A."/>
            <person name="Alvarado L."/>
            <person name="Arachchi H.M."/>
            <person name="Berlin A."/>
            <person name="Brown A."/>
            <person name="Chapman S.B."/>
            <person name="Chen Z."/>
            <person name="Dunbar C."/>
            <person name="Freedman E."/>
            <person name="Gearin G."/>
            <person name="Goldberg J."/>
            <person name="Griggs A."/>
            <person name="Gujja S."/>
            <person name="Heiman D."/>
            <person name="Howarth C."/>
            <person name="Larson L."/>
            <person name="Lui A."/>
            <person name="MacDonald P.J.P."/>
            <person name="Montmayeur A."/>
            <person name="Murphy C."/>
            <person name="Neiman D."/>
            <person name="Pearson M."/>
            <person name="Priest M."/>
            <person name="Roberts A."/>
            <person name="Saif S."/>
            <person name="Shea T."/>
            <person name="Shenoy N."/>
            <person name="Sisk P."/>
            <person name="Stolte C."/>
            <person name="Sykes S."/>
            <person name="Wortman J."/>
            <person name="Nusbaum C."/>
            <person name="Birren B."/>
        </authorList>
    </citation>
    <scope>NUCLEOTIDE SEQUENCE [LARGE SCALE GENOMIC DNA]</scope>
    <source>
        <strain evidence="1">54006</strain>
    </source>
</reference>
<reference evidence="1" key="2">
    <citation type="submission" date="2012-05" db="EMBL/GenBank/DDBJ databases">
        <title>The Genome Annotation of Fusarium oxysporum II5.</title>
        <authorList>
            <consortium name="The Broad Institute Genomics Platform"/>
            <person name="Ma L.-J."/>
            <person name="Corby-Kistler H."/>
            <person name="Broz K."/>
            <person name="Gale L.R."/>
            <person name="Jonkers W."/>
            <person name="O'Donnell K."/>
            <person name="Ploetz R."/>
            <person name="Steinberg C."/>
            <person name="Schwartz D.C."/>
            <person name="VanEtten H."/>
            <person name="Zhou S."/>
            <person name="Young S.K."/>
            <person name="Zeng Q."/>
            <person name="Gargeya S."/>
            <person name="Fitzgerald M."/>
            <person name="Abouelleil A."/>
            <person name="Alvarado L."/>
            <person name="Chapman S.B."/>
            <person name="Gainer-Dewar J."/>
            <person name="Goldberg J."/>
            <person name="Griggs A."/>
            <person name="Gujja S."/>
            <person name="Hansen M."/>
            <person name="Howarth C."/>
            <person name="Imamovic A."/>
            <person name="Ireland A."/>
            <person name="Larimer J."/>
            <person name="McCowan C."/>
            <person name="Murphy C."/>
            <person name="Pearson M."/>
            <person name="Poon T.W."/>
            <person name="Priest M."/>
            <person name="Roberts A."/>
            <person name="Saif S."/>
            <person name="Shea T."/>
            <person name="Sykes S."/>
            <person name="Wortman J."/>
            <person name="Nusbaum C."/>
            <person name="Birren B."/>
        </authorList>
    </citation>
    <scope>NUCLEOTIDE SEQUENCE</scope>
    <source>
        <strain evidence="1">54006</strain>
    </source>
</reference>
<proteinExistence type="predicted"/>
<dbReference type="GeneID" id="42032700"/>
<name>X0JH07_FUSO5</name>
<dbReference type="RefSeq" id="XP_031062633.1">
    <property type="nucleotide sequence ID" value="XM_031207100.1"/>
</dbReference>
<evidence type="ECO:0000313" key="1">
    <source>
        <dbReference type="EMBL" id="EXM00544.1"/>
    </source>
</evidence>
<dbReference type="VEuPathDB" id="FungiDB:FOIG_07525"/>
<dbReference type="AlphaFoldDB" id="X0JH07"/>
<sequence length="104" mass="12365">MQPQKLHLFHTSITMEAISWDDGYPNYKGWVRCGCHYVQPDWEQERGCVHKDCDGGFYGSDGGFWIDWEYEDTTKRRWYCSRKCAKWTAKKMCVCTDRSCLCSR</sequence>
<gene>
    <name evidence="1" type="ORF">FOIG_07525</name>
</gene>
<accession>X0JH07</accession>
<dbReference type="HOGENOM" id="CLU_2250278_0_0_1"/>
<dbReference type="Proteomes" id="UP000030685">
    <property type="component" value="Unassembled WGS sequence"/>
</dbReference>
<organism evidence="1">
    <name type="scientific">Fusarium odoratissimum (strain NRRL 54006)</name>
    <dbReference type="NCBI Taxonomy" id="1089451"/>
    <lineage>
        <taxon>Eukaryota</taxon>
        <taxon>Fungi</taxon>
        <taxon>Dikarya</taxon>
        <taxon>Ascomycota</taxon>
        <taxon>Pezizomycotina</taxon>
        <taxon>Sordariomycetes</taxon>
        <taxon>Hypocreomycetidae</taxon>
        <taxon>Hypocreales</taxon>
        <taxon>Nectriaceae</taxon>
        <taxon>Fusarium</taxon>
        <taxon>Fusarium oxysporum species complex</taxon>
        <taxon>Fusarium oxysporum f. sp. cubense (strain race 4)</taxon>
    </lineage>
</organism>